<organism evidence="1 2">
    <name type="scientific">Anopheles epiroticus</name>
    <dbReference type="NCBI Taxonomy" id="199890"/>
    <lineage>
        <taxon>Eukaryota</taxon>
        <taxon>Metazoa</taxon>
        <taxon>Ecdysozoa</taxon>
        <taxon>Arthropoda</taxon>
        <taxon>Hexapoda</taxon>
        <taxon>Insecta</taxon>
        <taxon>Pterygota</taxon>
        <taxon>Neoptera</taxon>
        <taxon>Endopterygota</taxon>
        <taxon>Diptera</taxon>
        <taxon>Nematocera</taxon>
        <taxon>Culicoidea</taxon>
        <taxon>Culicidae</taxon>
        <taxon>Anophelinae</taxon>
        <taxon>Anopheles</taxon>
    </lineage>
</organism>
<name>A0A9I3FGI0_9DIPT</name>
<sequence>RLARPHCLQLLADRSPTGRRHRLPRKCLLQRDPQLAALQPERVRRDLPTKTLPHC</sequence>
<reference evidence="1" key="2">
    <citation type="submission" date="2023-03" db="UniProtKB">
        <authorList>
            <consortium name="EnsemblMetazoa"/>
        </authorList>
    </citation>
    <scope>IDENTIFICATION</scope>
    <source>
        <strain evidence="1">Epiroticus2</strain>
    </source>
</reference>
<accession>A0A9I3FGI0</accession>
<proteinExistence type="predicted"/>
<dbReference type="EnsemblMetazoa" id="AEPI015476-RA">
    <property type="protein sequence ID" value="AEPI015476-PA"/>
    <property type="gene ID" value="AEPI015476"/>
</dbReference>
<dbReference type="Proteomes" id="UP000075885">
    <property type="component" value="Unassembled WGS sequence"/>
</dbReference>
<protein>
    <submittedName>
        <fullName evidence="1">Uncharacterized protein</fullName>
    </submittedName>
</protein>
<dbReference type="AlphaFoldDB" id="A0A9I3FGI0"/>
<evidence type="ECO:0000313" key="1">
    <source>
        <dbReference type="EnsemblMetazoa" id="AEPI015476-PA"/>
    </source>
</evidence>
<reference evidence="2" key="1">
    <citation type="submission" date="2013-03" db="EMBL/GenBank/DDBJ databases">
        <title>The Genome Sequence of Anopheles epiroticus epiroticus2.</title>
        <authorList>
            <consortium name="The Broad Institute Genomics Platform"/>
            <person name="Neafsey D.E."/>
            <person name="Howell P."/>
            <person name="Walker B."/>
            <person name="Young S.K."/>
            <person name="Zeng Q."/>
            <person name="Gargeya S."/>
            <person name="Fitzgerald M."/>
            <person name="Haas B."/>
            <person name="Abouelleil A."/>
            <person name="Allen A.W."/>
            <person name="Alvarado L."/>
            <person name="Arachchi H.M."/>
            <person name="Berlin A.M."/>
            <person name="Chapman S.B."/>
            <person name="Gainer-Dewar J."/>
            <person name="Goldberg J."/>
            <person name="Griggs A."/>
            <person name="Gujja S."/>
            <person name="Hansen M."/>
            <person name="Howarth C."/>
            <person name="Imamovic A."/>
            <person name="Ireland A."/>
            <person name="Larimer J."/>
            <person name="McCowan C."/>
            <person name="Murphy C."/>
            <person name="Pearson M."/>
            <person name="Poon T.W."/>
            <person name="Priest M."/>
            <person name="Roberts A."/>
            <person name="Saif S."/>
            <person name="Shea T."/>
            <person name="Sisk P."/>
            <person name="Sykes S."/>
            <person name="Wortman J."/>
            <person name="Nusbaum C."/>
            <person name="Birren B."/>
        </authorList>
    </citation>
    <scope>NUCLEOTIDE SEQUENCE [LARGE SCALE GENOMIC DNA]</scope>
    <source>
        <strain evidence="2">Epiroticus2</strain>
    </source>
</reference>
<evidence type="ECO:0000313" key="2">
    <source>
        <dbReference type="Proteomes" id="UP000075885"/>
    </source>
</evidence>
<keyword evidence="2" id="KW-1185">Reference proteome</keyword>